<sequence length="372" mass="42687">MKKMIDRITIGMFAFILSGLFIMNILRPVRSFSPNENRILAQFPEFSVKKLLNHEFTSNYETFITDQFAGRDQWVAAKTSMERLLGKVENNGVYFGKDDTLIEKLSAVDAALVDKNIRYVNQFADALDQQVKIDMMLIPGAAAIQKAKLPWISDDIDQLALIDDIQSKLTSRINFVNVNETFLAHANEDLYFRTDHHYSIYGAGLAYQCYAETLDLPISDSYVYEVVADDFLGTLASQSGAYGIKPDVIIKLVNDEQITVTYPDTGLIDNNVYLEDNLNVKDKYTYYLNGNHSLVQIKTNADRHEKLLILRDSYANIFTPYLLQAFSEIDLLDLRYYKYSISEYINEHEIDRVLILYSGKNFMSDVNFTFLK</sequence>
<accession>A0A318L820</accession>
<comment type="caution">
    <text evidence="1">The sequence shown here is derived from an EMBL/GenBank/DDBJ whole genome shotgun (WGS) entry which is preliminary data.</text>
</comment>
<dbReference type="RefSeq" id="WP_022939034.1">
    <property type="nucleotide sequence ID" value="NZ_CABKRQ010000007.1"/>
</dbReference>
<keyword evidence="2" id="KW-1185">Reference proteome</keyword>
<evidence type="ECO:0000313" key="2">
    <source>
        <dbReference type="Proteomes" id="UP000247612"/>
    </source>
</evidence>
<dbReference type="OrthoDB" id="175771at2"/>
<dbReference type="Proteomes" id="UP000247612">
    <property type="component" value="Unassembled WGS sequence"/>
</dbReference>
<protein>
    <submittedName>
        <fullName evidence="1">DHHW motif protein</fullName>
    </submittedName>
</protein>
<reference evidence="1 2" key="1">
    <citation type="submission" date="2018-05" db="EMBL/GenBank/DDBJ databases">
        <title>Genomic Encyclopedia of Type Strains, Phase IV (KMG-IV): sequencing the most valuable type-strain genomes for metagenomic binning, comparative biology and taxonomic classification.</title>
        <authorList>
            <person name="Goeker M."/>
        </authorList>
    </citation>
    <scope>NUCLEOTIDE SEQUENCE [LARGE SCALE GENOMIC DNA]</scope>
    <source>
        <strain evidence="1 2">JC118</strain>
    </source>
</reference>
<evidence type="ECO:0000313" key="1">
    <source>
        <dbReference type="EMBL" id="PXX77837.1"/>
    </source>
</evidence>
<dbReference type="Pfam" id="PF14286">
    <property type="entry name" value="DHHW"/>
    <property type="match status" value="1"/>
</dbReference>
<dbReference type="STRING" id="1034346.GCA_000313565_02750"/>
<proteinExistence type="predicted"/>
<name>A0A318L820_9FIRM</name>
<dbReference type="InterPro" id="IPR025945">
    <property type="entry name" value="DHHW"/>
</dbReference>
<organism evidence="1 2">
    <name type="scientific">Dielma fastidiosa</name>
    <dbReference type="NCBI Taxonomy" id="1034346"/>
    <lineage>
        <taxon>Bacteria</taxon>
        <taxon>Bacillati</taxon>
        <taxon>Bacillota</taxon>
        <taxon>Erysipelotrichia</taxon>
        <taxon>Erysipelotrichales</taxon>
        <taxon>Erysipelotrichaceae</taxon>
        <taxon>Dielma</taxon>
    </lineage>
</organism>
<dbReference type="AlphaFoldDB" id="A0A318L820"/>
<gene>
    <name evidence="1" type="ORF">DES51_10989</name>
</gene>
<dbReference type="EMBL" id="QJKH01000009">
    <property type="protein sequence ID" value="PXX77837.1"/>
    <property type="molecule type" value="Genomic_DNA"/>
</dbReference>